<keyword evidence="4" id="KW-1185">Reference proteome</keyword>
<feature type="region of interest" description="Disordered" evidence="1">
    <location>
        <begin position="141"/>
        <end position="180"/>
    </location>
</feature>
<dbReference type="STRING" id="1185766.SAMN05216224_1172"/>
<reference evidence="3 4" key="1">
    <citation type="submission" date="2014-03" db="EMBL/GenBank/DDBJ databases">
        <title>The draft genome sequence of Thioclava dalianensis DLFJ1-1.</title>
        <authorList>
            <person name="Lai Q."/>
            <person name="Shao Z."/>
        </authorList>
    </citation>
    <scope>NUCLEOTIDE SEQUENCE [LARGE SCALE GENOMIC DNA]</scope>
    <source>
        <strain evidence="3 4">DLFJ1-1</strain>
    </source>
</reference>
<name>A0A074TA19_9RHOB</name>
<dbReference type="InterPro" id="IPR046668">
    <property type="entry name" value="DUF6538"/>
</dbReference>
<evidence type="ECO:0000256" key="1">
    <source>
        <dbReference type="SAM" id="MobiDB-lite"/>
    </source>
</evidence>
<dbReference type="AlphaFoldDB" id="A0A074TA19"/>
<dbReference type="eggNOG" id="COG0582">
    <property type="taxonomic scope" value="Bacteria"/>
</dbReference>
<evidence type="ECO:0000313" key="3">
    <source>
        <dbReference type="EMBL" id="KEP68549.1"/>
    </source>
</evidence>
<sequence>MSLPTVSGAQIRGSTYHLNLPIPKVIQSLYPKHKSGVMRGSLRTSDPKEAQSRVGEQRAIFDRQVKEAQRLADRERILGTLGQEDRDLLAEIGGPERLLDTIRELRKEAALTLAGMGSGAALATEIESLPPHALRTLAQREEQEGQAALRTLTAETRRSKGVSRQLGKEPPAPPSGLDEGTVGIRELAEKFTEANGYTVQNKESVLHTVRRWIELHGDIPVEKWTRAHLDKFDEVLTKFPASTAASLRSLPLLKIIAKGQRENLPTISKKTRSRYSDHMKSLSKYALNQAGLISADPFAGYKPRGEKVKFSAGSVKETIPFTPAQVGKILDHVEKTDNEIIDRWLPLLAAYTGARREELGQLLGVVAEVVFET</sequence>
<dbReference type="SUPFAM" id="SSF56349">
    <property type="entry name" value="DNA breaking-rejoining enzymes"/>
    <property type="match status" value="1"/>
</dbReference>
<gene>
    <name evidence="3" type="ORF">DL1_11475</name>
</gene>
<dbReference type="InterPro" id="IPR011010">
    <property type="entry name" value="DNA_brk_join_enz"/>
</dbReference>
<dbReference type="EMBL" id="JHEH01000030">
    <property type="protein sequence ID" value="KEP68549.1"/>
    <property type="molecule type" value="Genomic_DNA"/>
</dbReference>
<feature type="non-terminal residue" evidence="3">
    <location>
        <position position="373"/>
    </location>
</feature>
<feature type="domain" description="DUF6538" evidence="2">
    <location>
        <begin position="11"/>
        <end position="69"/>
    </location>
</feature>
<organism evidence="3 4">
    <name type="scientific">Thioclava dalianensis</name>
    <dbReference type="NCBI Taxonomy" id="1185766"/>
    <lineage>
        <taxon>Bacteria</taxon>
        <taxon>Pseudomonadati</taxon>
        <taxon>Pseudomonadota</taxon>
        <taxon>Alphaproteobacteria</taxon>
        <taxon>Rhodobacterales</taxon>
        <taxon>Paracoccaceae</taxon>
        <taxon>Thioclava</taxon>
    </lineage>
</organism>
<comment type="caution">
    <text evidence="3">The sequence shown here is derived from an EMBL/GenBank/DDBJ whole genome shotgun (WGS) entry which is preliminary data.</text>
</comment>
<accession>A0A074TA19</accession>
<dbReference type="Proteomes" id="UP000027725">
    <property type="component" value="Unassembled WGS sequence"/>
</dbReference>
<dbReference type="GO" id="GO:0003677">
    <property type="term" value="F:DNA binding"/>
    <property type="evidence" value="ECO:0007669"/>
    <property type="project" value="InterPro"/>
</dbReference>
<evidence type="ECO:0000313" key="4">
    <source>
        <dbReference type="Proteomes" id="UP000027725"/>
    </source>
</evidence>
<evidence type="ECO:0000259" key="2">
    <source>
        <dbReference type="Pfam" id="PF20172"/>
    </source>
</evidence>
<dbReference type="RefSeq" id="WP_038068417.1">
    <property type="nucleotide sequence ID" value="NZ_JHEH01000030.1"/>
</dbReference>
<dbReference type="Pfam" id="PF20172">
    <property type="entry name" value="DUF6538"/>
    <property type="match status" value="1"/>
</dbReference>
<protein>
    <recommendedName>
        <fullName evidence="2">DUF6538 domain-containing protein</fullName>
    </recommendedName>
</protein>
<proteinExistence type="predicted"/>